<evidence type="ECO:0000313" key="2">
    <source>
        <dbReference type="Proteomes" id="UP001055811"/>
    </source>
</evidence>
<evidence type="ECO:0000313" key="1">
    <source>
        <dbReference type="EMBL" id="KAI3780320.1"/>
    </source>
</evidence>
<accession>A0ACB9GB91</accession>
<reference evidence="2" key="1">
    <citation type="journal article" date="2022" name="Mol. Ecol. Resour.">
        <title>The genomes of chicory, endive, great burdock and yacon provide insights into Asteraceae palaeo-polyploidization history and plant inulin production.</title>
        <authorList>
            <person name="Fan W."/>
            <person name="Wang S."/>
            <person name="Wang H."/>
            <person name="Wang A."/>
            <person name="Jiang F."/>
            <person name="Liu H."/>
            <person name="Zhao H."/>
            <person name="Xu D."/>
            <person name="Zhang Y."/>
        </authorList>
    </citation>
    <scope>NUCLEOTIDE SEQUENCE [LARGE SCALE GENOMIC DNA]</scope>
    <source>
        <strain evidence="2">cv. Punajuju</strain>
    </source>
</reference>
<gene>
    <name evidence="1" type="ORF">L2E82_10297</name>
</gene>
<reference evidence="1 2" key="2">
    <citation type="journal article" date="2022" name="Mol. Ecol. Resour.">
        <title>The genomes of chicory, endive, great burdock and yacon provide insights into Asteraceae paleo-polyploidization history and plant inulin production.</title>
        <authorList>
            <person name="Fan W."/>
            <person name="Wang S."/>
            <person name="Wang H."/>
            <person name="Wang A."/>
            <person name="Jiang F."/>
            <person name="Liu H."/>
            <person name="Zhao H."/>
            <person name="Xu D."/>
            <person name="Zhang Y."/>
        </authorList>
    </citation>
    <scope>NUCLEOTIDE SEQUENCE [LARGE SCALE GENOMIC DNA]</scope>
    <source>
        <strain evidence="2">cv. Punajuju</strain>
        <tissue evidence="1">Leaves</tissue>
    </source>
</reference>
<name>A0ACB9GB91_CICIN</name>
<dbReference type="EMBL" id="CM042010">
    <property type="protein sequence ID" value="KAI3780320.1"/>
    <property type="molecule type" value="Genomic_DNA"/>
</dbReference>
<keyword evidence="2" id="KW-1185">Reference proteome</keyword>
<sequence>MSSLSSIPNMIATISKGEHLEELRQYRKKLSWADQQMMLIHQEIKLQVDLLDHMPLKPPTEYGRKERETLRNVIDKNNQILSSLVDLIFLLDEKITGADAEQLVLLMIRWC</sequence>
<dbReference type="Proteomes" id="UP001055811">
    <property type="component" value="Linkage Group LG02"/>
</dbReference>
<proteinExistence type="predicted"/>
<comment type="caution">
    <text evidence="1">The sequence shown here is derived from an EMBL/GenBank/DDBJ whole genome shotgun (WGS) entry which is preliminary data.</text>
</comment>
<organism evidence="1 2">
    <name type="scientific">Cichorium intybus</name>
    <name type="common">Chicory</name>
    <dbReference type="NCBI Taxonomy" id="13427"/>
    <lineage>
        <taxon>Eukaryota</taxon>
        <taxon>Viridiplantae</taxon>
        <taxon>Streptophyta</taxon>
        <taxon>Embryophyta</taxon>
        <taxon>Tracheophyta</taxon>
        <taxon>Spermatophyta</taxon>
        <taxon>Magnoliopsida</taxon>
        <taxon>eudicotyledons</taxon>
        <taxon>Gunneridae</taxon>
        <taxon>Pentapetalae</taxon>
        <taxon>asterids</taxon>
        <taxon>campanulids</taxon>
        <taxon>Asterales</taxon>
        <taxon>Asteraceae</taxon>
        <taxon>Cichorioideae</taxon>
        <taxon>Cichorieae</taxon>
        <taxon>Cichoriinae</taxon>
        <taxon>Cichorium</taxon>
    </lineage>
</organism>
<protein>
    <submittedName>
        <fullName evidence="1">Uncharacterized protein</fullName>
    </submittedName>
</protein>